<gene>
    <name evidence="2" type="ORF">J3U88_31055</name>
</gene>
<dbReference type="RefSeq" id="WP_207862917.1">
    <property type="nucleotide sequence ID" value="NZ_JAFREP010000046.1"/>
</dbReference>
<accession>A0A8J7QRL3</accession>
<evidence type="ECO:0000313" key="3">
    <source>
        <dbReference type="Proteomes" id="UP000664417"/>
    </source>
</evidence>
<protein>
    <submittedName>
        <fullName evidence="2">VOC family protein</fullName>
    </submittedName>
</protein>
<dbReference type="Pfam" id="PF00903">
    <property type="entry name" value="Glyoxalase"/>
    <property type="match status" value="1"/>
</dbReference>
<dbReference type="InterPro" id="IPR029068">
    <property type="entry name" value="Glyas_Bleomycin-R_OHBP_Dase"/>
</dbReference>
<dbReference type="PROSITE" id="PS51819">
    <property type="entry name" value="VOC"/>
    <property type="match status" value="1"/>
</dbReference>
<dbReference type="Gene3D" id="3.10.180.10">
    <property type="entry name" value="2,3-Dihydroxybiphenyl 1,2-Dioxygenase, domain 1"/>
    <property type="match status" value="1"/>
</dbReference>
<feature type="domain" description="VOC" evidence="1">
    <location>
        <begin position="5"/>
        <end position="119"/>
    </location>
</feature>
<dbReference type="InterPro" id="IPR037523">
    <property type="entry name" value="VOC_core"/>
</dbReference>
<comment type="caution">
    <text evidence="2">The sequence shown here is derived from an EMBL/GenBank/DDBJ whole genome shotgun (WGS) entry which is preliminary data.</text>
</comment>
<organism evidence="2 3">
    <name type="scientific">Acanthopleuribacter pedis</name>
    <dbReference type="NCBI Taxonomy" id="442870"/>
    <lineage>
        <taxon>Bacteria</taxon>
        <taxon>Pseudomonadati</taxon>
        <taxon>Acidobacteriota</taxon>
        <taxon>Holophagae</taxon>
        <taxon>Acanthopleuribacterales</taxon>
        <taxon>Acanthopleuribacteraceae</taxon>
        <taxon>Acanthopleuribacter</taxon>
    </lineage>
</organism>
<dbReference type="Proteomes" id="UP000664417">
    <property type="component" value="Unassembled WGS sequence"/>
</dbReference>
<reference evidence="2" key="1">
    <citation type="submission" date="2021-03" db="EMBL/GenBank/DDBJ databases">
        <authorList>
            <person name="Wang G."/>
        </authorList>
    </citation>
    <scope>NUCLEOTIDE SEQUENCE</scope>
    <source>
        <strain evidence="2">KCTC 12899</strain>
    </source>
</reference>
<dbReference type="InterPro" id="IPR004360">
    <property type="entry name" value="Glyas_Fos-R_dOase_dom"/>
</dbReference>
<sequence length="123" mass="13710">MAVNGLLMMHVISKDLEATRNFYGEVLGLAEQAPMEGEKAFGEAGNTQIWPMAAMDPAQEGAPKPGDIIMVMSCDDVRAEYQRMQEDGVQFMIEPSNPYGPWEAHLRDPNGLWITLMEIPLKK</sequence>
<name>A0A8J7QRL3_9BACT</name>
<dbReference type="EMBL" id="JAFREP010000046">
    <property type="protein sequence ID" value="MBO1322945.1"/>
    <property type="molecule type" value="Genomic_DNA"/>
</dbReference>
<evidence type="ECO:0000259" key="1">
    <source>
        <dbReference type="PROSITE" id="PS51819"/>
    </source>
</evidence>
<evidence type="ECO:0000313" key="2">
    <source>
        <dbReference type="EMBL" id="MBO1322945.1"/>
    </source>
</evidence>
<dbReference type="SUPFAM" id="SSF54593">
    <property type="entry name" value="Glyoxalase/Bleomycin resistance protein/Dihydroxybiphenyl dioxygenase"/>
    <property type="match status" value="1"/>
</dbReference>
<dbReference type="AlphaFoldDB" id="A0A8J7QRL3"/>
<proteinExistence type="predicted"/>
<keyword evidence="3" id="KW-1185">Reference proteome</keyword>